<dbReference type="InterPro" id="IPR035952">
    <property type="entry name" value="Rhomboid-like_sf"/>
</dbReference>
<evidence type="ECO:0000256" key="5">
    <source>
        <dbReference type="ARBA" id="ARBA00022989"/>
    </source>
</evidence>
<dbReference type="PANTHER" id="PTHR43731">
    <property type="entry name" value="RHOMBOID PROTEASE"/>
    <property type="match status" value="1"/>
</dbReference>
<dbReference type="GO" id="GO:0004252">
    <property type="term" value="F:serine-type endopeptidase activity"/>
    <property type="evidence" value="ECO:0007669"/>
    <property type="project" value="InterPro"/>
</dbReference>
<dbReference type="PANTHER" id="PTHR43731:SF14">
    <property type="entry name" value="PRESENILIN-ASSOCIATED RHOMBOID-LIKE PROTEIN, MITOCHONDRIAL"/>
    <property type="match status" value="1"/>
</dbReference>
<dbReference type="InterPro" id="IPR022764">
    <property type="entry name" value="Peptidase_S54_rhomboid_dom"/>
</dbReference>
<comment type="subcellular location">
    <subcellularLocation>
        <location evidence="1">Membrane</location>
        <topology evidence="1">Multi-pass membrane protein</topology>
    </subcellularLocation>
</comment>
<feature type="transmembrane region" description="Helical" evidence="8">
    <location>
        <begin position="218"/>
        <end position="234"/>
    </location>
</feature>
<dbReference type="RefSeq" id="WP_245777496.1">
    <property type="nucleotide sequence ID" value="NZ_FOFR01000001.1"/>
</dbReference>
<proteinExistence type="inferred from homology"/>
<dbReference type="EMBL" id="FOFR01000001">
    <property type="protein sequence ID" value="SEP68404.1"/>
    <property type="molecule type" value="Genomic_DNA"/>
</dbReference>
<reference evidence="11" key="1">
    <citation type="submission" date="2016-10" db="EMBL/GenBank/DDBJ databases">
        <authorList>
            <person name="Varghese N."/>
            <person name="Submissions S."/>
        </authorList>
    </citation>
    <scope>NUCLEOTIDE SEQUENCE [LARGE SCALE GENOMIC DNA]</scope>
    <source>
        <strain evidence="11">CGMCC 4.3525</strain>
    </source>
</reference>
<keyword evidence="3 8" id="KW-0812">Transmembrane</keyword>
<keyword evidence="11" id="KW-1185">Reference proteome</keyword>
<feature type="transmembrane region" description="Helical" evidence="8">
    <location>
        <begin position="269"/>
        <end position="289"/>
    </location>
</feature>
<feature type="domain" description="Peptidase S54 rhomboid" evidence="9">
    <location>
        <begin position="127"/>
        <end position="257"/>
    </location>
</feature>
<dbReference type="Gene3D" id="1.20.1540.10">
    <property type="entry name" value="Rhomboid-like"/>
    <property type="match status" value="1"/>
</dbReference>
<dbReference type="Proteomes" id="UP000199352">
    <property type="component" value="Unassembled WGS sequence"/>
</dbReference>
<feature type="transmembrane region" description="Helical" evidence="8">
    <location>
        <begin position="193"/>
        <end position="211"/>
    </location>
</feature>
<keyword evidence="10" id="KW-0645">Protease</keyword>
<keyword evidence="5 8" id="KW-1133">Transmembrane helix</keyword>
<keyword evidence="4" id="KW-0378">Hydrolase</keyword>
<dbReference type="SUPFAM" id="SSF144091">
    <property type="entry name" value="Rhomboid-like"/>
    <property type="match status" value="1"/>
</dbReference>
<feature type="transmembrane region" description="Helical" evidence="8">
    <location>
        <begin position="240"/>
        <end position="257"/>
    </location>
</feature>
<evidence type="ECO:0000256" key="2">
    <source>
        <dbReference type="ARBA" id="ARBA00009045"/>
    </source>
</evidence>
<feature type="region of interest" description="Disordered" evidence="7">
    <location>
        <begin position="1"/>
        <end position="24"/>
    </location>
</feature>
<evidence type="ECO:0000313" key="10">
    <source>
        <dbReference type="EMBL" id="SEP68404.1"/>
    </source>
</evidence>
<dbReference type="GO" id="GO:0016020">
    <property type="term" value="C:membrane"/>
    <property type="evidence" value="ECO:0007669"/>
    <property type="project" value="UniProtKB-SubCell"/>
</dbReference>
<name>A0A1H8ZVK6_9PSEU</name>
<evidence type="ECO:0000313" key="11">
    <source>
        <dbReference type="Proteomes" id="UP000199352"/>
    </source>
</evidence>
<evidence type="ECO:0000256" key="7">
    <source>
        <dbReference type="SAM" id="MobiDB-lite"/>
    </source>
</evidence>
<protein>
    <submittedName>
        <fullName evidence="10">Membrane associated serine protease, rhomboid family</fullName>
    </submittedName>
</protein>
<evidence type="ECO:0000259" key="9">
    <source>
        <dbReference type="Pfam" id="PF01694"/>
    </source>
</evidence>
<evidence type="ECO:0000256" key="1">
    <source>
        <dbReference type="ARBA" id="ARBA00004141"/>
    </source>
</evidence>
<comment type="similarity">
    <text evidence="2">Belongs to the peptidase S54 family.</text>
</comment>
<dbReference type="AlphaFoldDB" id="A0A1H8ZVK6"/>
<organism evidence="10 11">
    <name type="scientific">Lentzea xinjiangensis</name>
    <dbReference type="NCBI Taxonomy" id="402600"/>
    <lineage>
        <taxon>Bacteria</taxon>
        <taxon>Bacillati</taxon>
        <taxon>Actinomycetota</taxon>
        <taxon>Actinomycetes</taxon>
        <taxon>Pseudonocardiales</taxon>
        <taxon>Pseudonocardiaceae</taxon>
        <taxon>Lentzea</taxon>
    </lineage>
</organism>
<evidence type="ECO:0000256" key="4">
    <source>
        <dbReference type="ARBA" id="ARBA00022801"/>
    </source>
</evidence>
<evidence type="ECO:0000256" key="8">
    <source>
        <dbReference type="SAM" id="Phobius"/>
    </source>
</evidence>
<keyword evidence="6 8" id="KW-0472">Membrane</keyword>
<accession>A0A1H8ZVK6</accession>
<dbReference type="GO" id="GO:0006508">
    <property type="term" value="P:proteolysis"/>
    <property type="evidence" value="ECO:0007669"/>
    <property type="project" value="UniProtKB-KW"/>
</dbReference>
<feature type="transmembrane region" description="Helical" evidence="8">
    <location>
        <begin position="81"/>
        <end position="100"/>
    </location>
</feature>
<sequence length="307" mass="32853">MSDALVPPDGPVGAQPETPVCARHSDRPTRLRCTRCERPACPDCLRDAAVGMQCVDCVNEGQRSVRRARTLVGAEVSNGRAIITPVLIALNVLAYVVTVFQSGSPMNNDRSGLFTATSMIPELTAQGEWWRILTSGFMHFGLIHLALNMAVLYVVGQHVEQELGKLRFSAVYFLSLLGGSAAAFYFGTVCQELAGASGAVFGLMGALLIVWKRKRRDISTIVVVVAINLVSNLFTNASLLGHLGGFVIGGLLALAMVRAPQKNRNLYQIAAMVAAVVLLGGMFALRAGALDTDAEVILEIARTCRPN</sequence>
<dbReference type="STRING" id="402600.SAMN05216188_101170"/>
<evidence type="ECO:0000256" key="6">
    <source>
        <dbReference type="ARBA" id="ARBA00023136"/>
    </source>
</evidence>
<dbReference type="InterPro" id="IPR050925">
    <property type="entry name" value="Rhomboid_protease_S54"/>
</dbReference>
<evidence type="ECO:0000256" key="3">
    <source>
        <dbReference type="ARBA" id="ARBA00022692"/>
    </source>
</evidence>
<gene>
    <name evidence="10" type="ORF">SAMN05216188_101170</name>
</gene>
<feature type="transmembrane region" description="Helical" evidence="8">
    <location>
        <begin position="168"/>
        <end position="187"/>
    </location>
</feature>
<dbReference type="Pfam" id="PF01694">
    <property type="entry name" value="Rhomboid"/>
    <property type="match status" value="1"/>
</dbReference>
<feature type="transmembrane region" description="Helical" evidence="8">
    <location>
        <begin position="137"/>
        <end position="156"/>
    </location>
</feature>